<evidence type="ECO:0000313" key="2">
    <source>
        <dbReference type="Proteomes" id="UP001610728"/>
    </source>
</evidence>
<dbReference type="EMBL" id="JABSNW010000008">
    <property type="protein sequence ID" value="KAL2885072.1"/>
    <property type="molecule type" value="Genomic_DNA"/>
</dbReference>
<dbReference type="GeneID" id="98120759"/>
<comment type="caution">
    <text evidence="1">The sequence shown here is derived from an EMBL/GenBank/DDBJ whole genome shotgun (WGS) entry which is preliminary data.</text>
</comment>
<evidence type="ECO:0000313" key="1">
    <source>
        <dbReference type="EMBL" id="KAL2885072.1"/>
    </source>
</evidence>
<dbReference type="RefSeq" id="XP_070856253.1">
    <property type="nucleotide sequence ID" value="XM_071001401.1"/>
</dbReference>
<reference evidence="1 2" key="1">
    <citation type="submission" date="2020-05" db="EMBL/GenBank/DDBJ databases">
        <title>Ceratocystis lukuohia genome.</title>
        <authorList>
            <person name="Harrington T.C."/>
            <person name="Kim K."/>
            <person name="Mayers C.G."/>
        </authorList>
    </citation>
    <scope>NUCLEOTIDE SEQUENCE [LARGE SCALE GENOMIC DNA]</scope>
    <source>
        <strain evidence="1 2">C4212</strain>
    </source>
</reference>
<dbReference type="Proteomes" id="UP001610728">
    <property type="component" value="Unassembled WGS sequence"/>
</dbReference>
<organism evidence="1 2">
    <name type="scientific">Ceratocystis lukuohia</name>
    <dbReference type="NCBI Taxonomy" id="2019550"/>
    <lineage>
        <taxon>Eukaryota</taxon>
        <taxon>Fungi</taxon>
        <taxon>Dikarya</taxon>
        <taxon>Ascomycota</taxon>
        <taxon>Pezizomycotina</taxon>
        <taxon>Sordariomycetes</taxon>
        <taxon>Hypocreomycetidae</taxon>
        <taxon>Microascales</taxon>
        <taxon>Ceratocystidaceae</taxon>
        <taxon>Ceratocystis</taxon>
    </lineage>
</organism>
<accession>A0ABR4M9Y2</accession>
<keyword evidence="2" id="KW-1185">Reference proteome</keyword>
<protein>
    <submittedName>
        <fullName evidence="1">Retrovirus-related Pol polyprotein from transposon TNT 1-94</fullName>
    </submittedName>
</protein>
<gene>
    <name evidence="1" type="ORF">HOO65_080022</name>
</gene>
<name>A0ABR4M9Y2_9PEZI</name>
<proteinExistence type="predicted"/>
<sequence length="130" mass="14904">MATNESANLDNLTKFMMAMNEALNSQKGEFNFNSSNSNPMEAMLQNRIKLSELNWSAWSKNMIRNLKGAEVLCLFKDLKEEEFKKAMDVEKNEQQQVKDAPVALNEFPTFRYVRNALQVSDGRFVQASVD</sequence>